<dbReference type="AlphaFoldDB" id="A0A4C1ULC0"/>
<gene>
    <name evidence="1" type="ORF">EVAR_95274_1</name>
</gene>
<organism evidence="1 2">
    <name type="scientific">Eumeta variegata</name>
    <name type="common">Bagworm moth</name>
    <name type="synonym">Eumeta japonica</name>
    <dbReference type="NCBI Taxonomy" id="151549"/>
    <lineage>
        <taxon>Eukaryota</taxon>
        <taxon>Metazoa</taxon>
        <taxon>Ecdysozoa</taxon>
        <taxon>Arthropoda</taxon>
        <taxon>Hexapoda</taxon>
        <taxon>Insecta</taxon>
        <taxon>Pterygota</taxon>
        <taxon>Neoptera</taxon>
        <taxon>Endopterygota</taxon>
        <taxon>Lepidoptera</taxon>
        <taxon>Glossata</taxon>
        <taxon>Ditrysia</taxon>
        <taxon>Tineoidea</taxon>
        <taxon>Psychidae</taxon>
        <taxon>Oiketicinae</taxon>
        <taxon>Eumeta</taxon>
    </lineage>
</organism>
<evidence type="ECO:0000313" key="1">
    <source>
        <dbReference type="EMBL" id="GBP26762.1"/>
    </source>
</evidence>
<proteinExistence type="predicted"/>
<sequence length="118" mass="13019">MRSKTLAIAEPHSCENNLARYIASPTALSFTLTVRRPSYSTSDDLPEVDGVIIMPAAALKRARLKPLSGNWSARPPASAGPSKTRFAEMNEFTVQSWAWLADDVEEFRNEFLVGTGDF</sequence>
<dbReference type="Proteomes" id="UP000299102">
    <property type="component" value="Unassembled WGS sequence"/>
</dbReference>
<evidence type="ECO:0000313" key="2">
    <source>
        <dbReference type="Proteomes" id="UP000299102"/>
    </source>
</evidence>
<accession>A0A4C1ULC0</accession>
<protein>
    <submittedName>
        <fullName evidence="1">Uncharacterized protein</fullName>
    </submittedName>
</protein>
<reference evidence="1 2" key="1">
    <citation type="journal article" date="2019" name="Commun. Biol.">
        <title>The bagworm genome reveals a unique fibroin gene that provides high tensile strength.</title>
        <authorList>
            <person name="Kono N."/>
            <person name="Nakamura H."/>
            <person name="Ohtoshi R."/>
            <person name="Tomita M."/>
            <person name="Numata K."/>
            <person name="Arakawa K."/>
        </authorList>
    </citation>
    <scope>NUCLEOTIDE SEQUENCE [LARGE SCALE GENOMIC DNA]</scope>
</reference>
<comment type="caution">
    <text evidence="1">The sequence shown here is derived from an EMBL/GenBank/DDBJ whole genome shotgun (WGS) entry which is preliminary data.</text>
</comment>
<name>A0A4C1ULC0_EUMVA</name>
<dbReference type="EMBL" id="BGZK01000184">
    <property type="protein sequence ID" value="GBP26762.1"/>
    <property type="molecule type" value="Genomic_DNA"/>
</dbReference>
<keyword evidence="2" id="KW-1185">Reference proteome</keyword>